<accession>A0A9W8A7Y4</accession>
<dbReference type="InterPro" id="IPR016069">
    <property type="entry name" value="Translin_C"/>
</dbReference>
<dbReference type="InterPro" id="IPR002848">
    <property type="entry name" value="Translin_fam"/>
</dbReference>
<dbReference type="GO" id="GO:0005737">
    <property type="term" value="C:cytoplasm"/>
    <property type="evidence" value="ECO:0007669"/>
    <property type="project" value="UniProtKB-SubCell"/>
</dbReference>
<dbReference type="GO" id="GO:0043565">
    <property type="term" value="F:sequence-specific DNA binding"/>
    <property type="evidence" value="ECO:0007669"/>
    <property type="project" value="InterPro"/>
</dbReference>
<dbReference type="Gene3D" id="1.20.58.190">
    <property type="entry name" value="Translin, domain 1"/>
    <property type="match status" value="1"/>
</dbReference>
<dbReference type="Gene3D" id="1.20.58.200">
    <property type="entry name" value="Translin, domain 2"/>
    <property type="match status" value="1"/>
</dbReference>
<dbReference type="Proteomes" id="UP001150569">
    <property type="component" value="Unassembled WGS sequence"/>
</dbReference>
<dbReference type="OrthoDB" id="31005at2759"/>
<dbReference type="EMBL" id="JANBPT010000354">
    <property type="protein sequence ID" value="KAJ1923120.1"/>
    <property type="molecule type" value="Genomic_DNA"/>
</dbReference>
<dbReference type="AlphaFoldDB" id="A0A9W8A7Y4"/>
<dbReference type="SUPFAM" id="SSF74784">
    <property type="entry name" value="Translin"/>
    <property type="match status" value="1"/>
</dbReference>
<organism evidence="7 8">
    <name type="scientific">Tieghemiomyces parasiticus</name>
    <dbReference type="NCBI Taxonomy" id="78921"/>
    <lineage>
        <taxon>Eukaryota</taxon>
        <taxon>Fungi</taxon>
        <taxon>Fungi incertae sedis</taxon>
        <taxon>Zoopagomycota</taxon>
        <taxon>Kickxellomycotina</taxon>
        <taxon>Dimargaritomycetes</taxon>
        <taxon>Dimargaritales</taxon>
        <taxon>Dimargaritaceae</taxon>
        <taxon>Tieghemiomyces</taxon>
    </lineage>
</organism>
<evidence type="ECO:0008006" key="9">
    <source>
        <dbReference type="Google" id="ProtNLM"/>
    </source>
</evidence>
<evidence type="ECO:0000313" key="7">
    <source>
        <dbReference type="EMBL" id="KAJ1923120.1"/>
    </source>
</evidence>
<comment type="subcellular location">
    <subcellularLocation>
        <location evidence="2">Cytoplasm</location>
    </subcellularLocation>
    <subcellularLocation>
        <location evidence="1">Nucleus</location>
    </subcellularLocation>
</comment>
<evidence type="ECO:0000256" key="5">
    <source>
        <dbReference type="ARBA" id="ARBA00023242"/>
    </source>
</evidence>
<sequence>MESALFTNIRDTLDAHYDRRERLNKLSRDITQLGKKLIFHLLRITPSSRDRILAEAEKKHEEIRRLIGQLGPDLQGSDRYRYAGTVTGGLQEYIEALALWRFLEAGRLVTVAEVEARINGLEPPTSSTEIGAEKDAEDGVGASVAPPSQPLAVLPEDYVLGIADVAGELMRYAINSLAKGQRDEAIRVCDFFRQFYNEFSLIDVKLHKQMSKKVEVMKESLAKVENVQLQISEFPNSTRAPTFDFDAPVAAGE</sequence>
<keyword evidence="4" id="KW-0963">Cytoplasm</keyword>
<evidence type="ECO:0000313" key="8">
    <source>
        <dbReference type="Proteomes" id="UP001150569"/>
    </source>
</evidence>
<comment type="caution">
    <text evidence="7">The sequence shown here is derived from an EMBL/GenBank/DDBJ whole genome shotgun (WGS) entry which is preliminary data.</text>
</comment>
<keyword evidence="8" id="KW-1185">Reference proteome</keyword>
<comment type="similarity">
    <text evidence="3">Belongs to the translin family.</text>
</comment>
<dbReference type="InterPro" id="IPR036081">
    <property type="entry name" value="Translin_sf"/>
</dbReference>
<evidence type="ECO:0000256" key="3">
    <source>
        <dbReference type="ARBA" id="ARBA00005902"/>
    </source>
</evidence>
<feature type="region of interest" description="Disordered" evidence="6">
    <location>
        <begin position="122"/>
        <end position="142"/>
    </location>
</feature>
<proteinExistence type="inferred from homology"/>
<evidence type="ECO:0000256" key="4">
    <source>
        <dbReference type="ARBA" id="ARBA00022490"/>
    </source>
</evidence>
<evidence type="ECO:0000256" key="1">
    <source>
        <dbReference type="ARBA" id="ARBA00004123"/>
    </source>
</evidence>
<gene>
    <name evidence="7" type="ORF">IWQ60_006091</name>
</gene>
<dbReference type="InterPro" id="IPR016068">
    <property type="entry name" value="Translin_N"/>
</dbReference>
<protein>
    <recommendedName>
        <fullName evidence="9">Translin</fullName>
    </recommendedName>
</protein>
<dbReference type="PANTHER" id="PTHR10741">
    <property type="entry name" value="TRANSLIN AND TRANSLIN ASSOCIATED PROTEIN X"/>
    <property type="match status" value="1"/>
</dbReference>
<name>A0A9W8A7Y4_9FUNG</name>
<evidence type="ECO:0000256" key="2">
    <source>
        <dbReference type="ARBA" id="ARBA00004496"/>
    </source>
</evidence>
<evidence type="ECO:0000256" key="6">
    <source>
        <dbReference type="SAM" id="MobiDB-lite"/>
    </source>
</evidence>
<dbReference type="GO" id="GO:0005634">
    <property type="term" value="C:nucleus"/>
    <property type="evidence" value="ECO:0007669"/>
    <property type="project" value="UniProtKB-SubCell"/>
</dbReference>
<dbReference type="Pfam" id="PF01997">
    <property type="entry name" value="Translin"/>
    <property type="match status" value="1"/>
</dbReference>
<dbReference type="CDD" id="cd14820">
    <property type="entry name" value="TRAX"/>
    <property type="match status" value="1"/>
</dbReference>
<keyword evidence="5" id="KW-0539">Nucleus</keyword>
<reference evidence="7" key="1">
    <citation type="submission" date="2022-07" db="EMBL/GenBank/DDBJ databases">
        <title>Phylogenomic reconstructions and comparative analyses of Kickxellomycotina fungi.</title>
        <authorList>
            <person name="Reynolds N.K."/>
            <person name="Stajich J.E."/>
            <person name="Barry K."/>
            <person name="Grigoriev I.V."/>
            <person name="Crous P."/>
            <person name="Smith M.E."/>
        </authorList>
    </citation>
    <scope>NUCLEOTIDE SEQUENCE</scope>
    <source>
        <strain evidence="7">RSA 861</strain>
    </source>
</reference>